<reference evidence="3" key="1">
    <citation type="submission" date="2016-10" db="EMBL/GenBank/DDBJ databases">
        <title>Frankia sp. NRRL B-16386 Genome sequencing.</title>
        <authorList>
            <person name="Ghodhbane-Gtari F."/>
            <person name="Swanson E."/>
            <person name="Gueddou A."/>
            <person name="Hezbri K."/>
            <person name="Ktari K."/>
            <person name="Nouioui I."/>
            <person name="Morris K."/>
            <person name="Simpson S."/>
            <person name="Abebe-Akele F."/>
            <person name="Thomas K."/>
            <person name="Gtari M."/>
            <person name="Tisa L.S."/>
        </authorList>
    </citation>
    <scope>NUCLEOTIDE SEQUENCE [LARGE SCALE GENOMIC DNA]</scope>
    <source>
        <strain evidence="3">NRRL B-16386</strain>
    </source>
</reference>
<keyword evidence="1" id="KW-0812">Transmembrane</keyword>
<evidence type="ECO:0000313" key="2">
    <source>
        <dbReference type="EMBL" id="ONH31128.1"/>
    </source>
</evidence>
<dbReference type="AlphaFoldDB" id="A0A1V2ID54"/>
<keyword evidence="1" id="KW-1133">Transmembrane helix</keyword>
<keyword evidence="1" id="KW-0472">Membrane</keyword>
<dbReference type="OrthoDB" id="1899479at2"/>
<comment type="caution">
    <text evidence="2">The sequence shown here is derived from an EMBL/GenBank/DDBJ whole genome shotgun (WGS) entry which is preliminary data.</text>
</comment>
<dbReference type="EMBL" id="MOMC01000018">
    <property type="protein sequence ID" value="ONH31128.1"/>
    <property type="molecule type" value="Genomic_DNA"/>
</dbReference>
<accession>A0A1V2ID54</accession>
<dbReference type="RefSeq" id="WP_131831479.1">
    <property type="nucleotide sequence ID" value="NZ_MOMC01000018.1"/>
</dbReference>
<evidence type="ECO:0000256" key="1">
    <source>
        <dbReference type="SAM" id="Phobius"/>
    </source>
</evidence>
<evidence type="ECO:0000313" key="3">
    <source>
        <dbReference type="Proteomes" id="UP000188929"/>
    </source>
</evidence>
<sequence length="181" mass="20003">MIPKEWVVRTAVFASGAAVAAGVLLAWERERNGDLRVDEMHASFAFDIDDEKQVTVFADNVFVGRVIGRVGSRTEDGLEVQFRVRVLENIKGTLPAEVTVNQQGGYDPAENRLVVFADDLPLSSGRIYIFSTRYSTDLRFHTLVPRGGDINVTELPESALKREISRRRGVVESVAGLTAPQ</sequence>
<gene>
    <name evidence="2" type="ORF">BL253_10775</name>
</gene>
<dbReference type="Proteomes" id="UP000188929">
    <property type="component" value="Unassembled WGS sequence"/>
</dbReference>
<keyword evidence="3" id="KW-1185">Reference proteome</keyword>
<name>A0A1V2ID54_9ACTN</name>
<organism evidence="2 3">
    <name type="scientific">Pseudofrankia asymbiotica</name>
    <dbReference type="NCBI Taxonomy" id="1834516"/>
    <lineage>
        <taxon>Bacteria</taxon>
        <taxon>Bacillati</taxon>
        <taxon>Actinomycetota</taxon>
        <taxon>Actinomycetes</taxon>
        <taxon>Frankiales</taxon>
        <taxon>Frankiaceae</taxon>
        <taxon>Pseudofrankia</taxon>
    </lineage>
</organism>
<feature type="transmembrane region" description="Helical" evidence="1">
    <location>
        <begin position="6"/>
        <end position="27"/>
    </location>
</feature>
<proteinExistence type="predicted"/>
<protein>
    <submittedName>
        <fullName evidence="2">Uncharacterized protein</fullName>
    </submittedName>
</protein>